<proteinExistence type="predicted"/>
<dbReference type="Proteomes" id="UP000538666">
    <property type="component" value="Unassembled WGS sequence"/>
</dbReference>
<dbReference type="PANTHER" id="PTHR43355">
    <property type="entry name" value="FLAVIN REDUCTASE (NADPH)"/>
    <property type="match status" value="1"/>
</dbReference>
<name>A0A841JUV6_9BACT</name>
<dbReference type="Pfam" id="PF13460">
    <property type="entry name" value="NAD_binding_10"/>
    <property type="match status" value="1"/>
</dbReference>
<feature type="domain" description="NAD(P)-binding" evidence="1">
    <location>
        <begin position="7"/>
        <end position="198"/>
    </location>
</feature>
<gene>
    <name evidence="2" type="ORF">HNQ77_000146</name>
</gene>
<evidence type="ECO:0000313" key="2">
    <source>
        <dbReference type="EMBL" id="MBB6142208.1"/>
    </source>
</evidence>
<dbReference type="Gene3D" id="3.40.50.720">
    <property type="entry name" value="NAD(P)-binding Rossmann-like Domain"/>
    <property type="match status" value="1"/>
</dbReference>
<dbReference type="CDD" id="cd05244">
    <property type="entry name" value="BVR-B_like_SDR_a"/>
    <property type="match status" value="1"/>
</dbReference>
<comment type="caution">
    <text evidence="2">The sequence shown here is derived from an EMBL/GenBank/DDBJ whole genome shotgun (WGS) entry which is preliminary data.</text>
</comment>
<evidence type="ECO:0000313" key="3">
    <source>
        <dbReference type="Proteomes" id="UP000538666"/>
    </source>
</evidence>
<dbReference type="OrthoDB" id="9785372at2"/>
<dbReference type="AlphaFoldDB" id="A0A841JUV6"/>
<protein>
    <recommendedName>
        <fullName evidence="1">NAD(P)-binding domain-containing protein</fullName>
    </recommendedName>
</protein>
<evidence type="ECO:0000259" key="1">
    <source>
        <dbReference type="Pfam" id="PF13460"/>
    </source>
</evidence>
<accession>A0A841JUV6</accession>
<reference evidence="2 3" key="1">
    <citation type="submission" date="2020-08" db="EMBL/GenBank/DDBJ databases">
        <title>Genomic Encyclopedia of Type Strains, Phase IV (KMG-IV): sequencing the most valuable type-strain genomes for metagenomic binning, comparative biology and taxonomic classification.</title>
        <authorList>
            <person name="Goeker M."/>
        </authorList>
    </citation>
    <scope>NUCLEOTIDE SEQUENCE [LARGE SCALE GENOMIC DNA]</scope>
    <source>
        <strain evidence="2 3">DSM 103733</strain>
    </source>
</reference>
<dbReference type="InterPro" id="IPR051606">
    <property type="entry name" value="Polyketide_Oxido-like"/>
</dbReference>
<dbReference type="InterPro" id="IPR036291">
    <property type="entry name" value="NAD(P)-bd_dom_sf"/>
</dbReference>
<dbReference type="PANTHER" id="PTHR43355:SF2">
    <property type="entry name" value="FLAVIN REDUCTASE (NADPH)"/>
    <property type="match status" value="1"/>
</dbReference>
<sequence>MNVVLYGATGVIGSRVLTELLSRGHRVTAIVRNPSKVPQHAGVQALQGSVLDAKDVAAKVVGADAVICSYAPPTDAAGELLDAIRASIAGVKEGGAKRLLVVGGAGSLLVAPGVDVIDSGHLPEQWKAIAIAHRDALKLLKESDIDWTYFSPAAFIQPGERTGKFRLGEDSLLVDAEGNSRISAEDYAIALVDELERPKYIRRRFTAAY</sequence>
<organism evidence="2 3">
    <name type="scientific">Silvibacterium bohemicum</name>
    <dbReference type="NCBI Taxonomy" id="1577686"/>
    <lineage>
        <taxon>Bacteria</taxon>
        <taxon>Pseudomonadati</taxon>
        <taxon>Acidobacteriota</taxon>
        <taxon>Terriglobia</taxon>
        <taxon>Terriglobales</taxon>
        <taxon>Acidobacteriaceae</taxon>
        <taxon>Silvibacterium</taxon>
    </lineage>
</organism>
<dbReference type="InterPro" id="IPR016040">
    <property type="entry name" value="NAD(P)-bd_dom"/>
</dbReference>
<dbReference type="GO" id="GO:0016646">
    <property type="term" value="F:oxidoreductase activity, acting on the CH-NH group of donors, NAD or NADP as acceptor"/>
    <property type="evidence" value="ECO:0007669"/>
    <property type="project" value="TreeGrafter"/>
</dbReference>
<dbReference type="RefSeq" id="WP_050057469.1">
    <property type="nucleotide sequence ID" value="NZ_JACHEK010000001.1"/>
</dbReference>
<keyword evidence="3" id="KW-1185">Reference proteome</keyword>
<dbReference type="EMBL" id="JACHEK010000001">
    <property type="protein sequence ID" value="MBB6142208.1"/>
    <property type="molecule type" value="Genomic_DNA"/>
</dbReference>
<dbReference type="SUPFAM" id="SSF51735">
    <property type="entry name" value="NAD(P)-binding Rossmann-fold domains"/>
    <property type="match status" value="1"/>
</dbReference>